<dbReference type="InterPro" id="IPR026835">
    <property type="entry name" value="YqcG_C"/>
</dbReference>
<dbReference type="Pfam" id="PF14410">
    <property type="entry name" value="GH-E"/>
    <property type="match status" value="1"/>
</dbReference>
<evidence type="ECO:0000256" key="1">
    <source>
        <dbReference type="SAM" id="MobiDB-lite"/>
    </source>
</evidence>
<dbReference type="AlphaFoldDB" id="A0A1M6TP52"/>
<organism evidence="3 4">
    <name type="scientific">Selenomonas ruminantium</name>
    <dbReference type="NCBI Taxonomy" id="971"/>
    <lineage>
        <taxon>Bacteria</taxon>
        <taxon>Bacillati</taxon>
        <taxon>Bacillota</taxon>
        <taxon>Negativicutes</taxon>
        <taxon>Selenomonadales</taxon>
        <taxon>Selenomonadaceae</taxon>
        <taxon>Selenomonas</taxon>
    </lineage>
</organism>
<evidence type="ECO:0000313" key="3">
    <source>
        <dbReference type="EMBL" id="SHK58772.1"/>
    </source>
</evidence>
<name>A0A1M6TP52_SELRU</name>
<protein>
    <submittedName>
        <fullName evidence="3">HNH/ENDO VII superfamily nuclease with conserved GHE residues</fullName>
    </submittedName>
</protein>
<feature type="domain" description="Toxin YqcG C-terminal" evidence="2">
    <location>
        <begin position="75"/>
        <end position="143"/>
    </location>
</feature>
<accession>A0A1M6TP52</accession>
<sequence length="152" mass="17816">MRQYNRDINTVRNPDARRANRIEFPKSRDIPQRNNVRDIGRSKADVPGRNVDYSRPGWKKGIRDEVWNKAKDAHGRVRDPVTGKYMSKDKPWDMGHKPGHEFSKHQKSAMERGISREQFIKEYNNPDNLRPELPSSNRSHRGENKTGEYFGT</sequence>
<feature type="region of interest" description="Disordered" evidence="1">
    <location>
        <begin position="1"/>
        <end position="58"/>
    </location>
</feature>
<gene>
    <name evidence="3" type="ORF">SAMN05216582_10893</name>
</gene>
<evidence type="ECO:0000313" key="4">
    <source>
        <dbReference type="Proteomes" id="UP000184263"/>
    </source>
</evidence>
<feature type="compositionally biased region" description="Basic and acidic residues" evidence="1">
    <location>
        <begin position="14"/>
        <end position="46"/>
    </location>
</feature>
<proteinExistence type="predicted"/>
<feature type="compositionally biased region" description="Basic and acidic residues" evidence="1">
    <location>
        <begin position="73"/>
        <end position="120"/>
    </location>
</feature>
<dbReference type="OrthoDB" id="3261089at2"/>
<feature type="region of interest" description="Disordered" evidence="1">
    <location>
        <begin position="73"/>
        <end position="152"/>
    </location>
</feature>
<reference evidence="3 4" key="1">
    <citation type="submission" date="2016-11" db="EMBL/GenBank/DDBJ databases">
        <authorList>
            <person name="Jaros S."/>
            <person name="Januszkiewicz K."/>
            <person name="Wedrychowicz H."/>
        </authorList>
    </citation>
    <scope>NUCLEOTIDE SEQUENCE [LARGE SCALE GENOMIC DNA]</scope>
    <source>
        <strain evidence="3 4">HD4</strain>
    </source>
</reference>
<feature type="compositionally biased region" description="Polar residues" evidence="1">
    <location>
        <begin position="1"/>
        <end position="12"/>
    </location>
</feature>
<dbReference type="Proteomes" id="UP000184263">
    <property type="component" value="Unassembled WGS sequence"/>
</dbReference>
<dbReference type="RefSeq" id="WP_081371877.1">
    <property type="nucleotide sequence ID" value="NZ_FRBC01000008.1"/>
</dbReference>
<evidence type="ECO:0000259" key="2">
    <source>
        <dbReference type="Pfam" id="PF14410"/>
    </source>
</evidence>
<dbReference type="EMBL" id="FRBC01000008">
    <property type="protein sequence ID" value="SHK58772.1"/>
    <property type="molecule type" value="Genomic_DNA"/>
</dbReference>